<dbReference type="GO" id="GO:0003714">
    <property type="term" value="F:transcription corepressor activity"/>
    <property type="evidence" value="ECO:0007669"/>
    <property type="project" value="InterPro"/>
</dbReference>
<keyword evidence="2 5" id="KW-0853">WD repeat</keyword>
<dbReference type="InterPro" id="IPR001680">
    <property type="entry name" value="WD40_rpt"/>
</dbReference>
<dbReference type="Gene3D" id="1.20.960.30">
    <property type="match status" value="1"/>
</dbReference>
<keyword evidence="8" id="KW-1185">Reference proteome</keyword>
<organism evidence="7 8">
    <name type="scientific">Venustampulla echinocandica</name>
    <dbReference type="NCBI Taxonomy" id="2656787"/>
    <lineage>
        <taxon>Eukaryota</taxon>
        <taxon>Fungi</taxon>
        <taxon>Dikarya</taxon>
        <taxon>Ascomycota</taxon>
        <taxon>Pezizomycotina</taxon>
        <taxon>Leotiomycetes</taxon>
        <taxon>Helotiales</taxon>
        <taxon>Pleuroascaceae</taxon>
        <taxon>Venustampulla</taxon>
    </lineage>
</organism>
<dbReference type="Pfam" id="PF08513">
    <property type="entry name" value="LisH"/>
    <property type="match status" value="1"/>
</dbReference>
<comment type="subcellular location">
    <subcellularLocation>
        <location evidence="1">Nucleus</location>
    </subcellularLocation>
</comment>
<dbReference type="PROSITE" id="PS50896">
    <property type="entry name" value="LISH"/>
    <property type="match status" value="1"/>
</dbReference>
<dbReference type="InterPro" id="IPR019775">
    <property type="entry name" value="WD40_repeat_CS"/>
</dbReference>
<proteinExistence type="predicted"/>
<keyword evidence="7" id="KW-0413">Isomerase</keyword>
<evidence type="ECO:0000256" key="3">
    <source>
        <dbReference type="ARBA" id="ARBA00022737"/>
    </source>
</evidence>
<dbReference type="InterPro" id="IPR006594">
    <property type="entry name" value="LisH"/>
</dbReference>
<dbReference type="GeneID" id="43596279"/>
<dbReference type="InterPro" id="IPR045183">
    <property type="entry name" value="Ebi-like"/>
</dbReference>
<sequence length="605" mass="65957">MAKESLDSDRVNYMIWRYLIDSGYQETAVRLQKEWNTQHPPQLSCAPHLPDHALVTLLNRGLLYSVIDREDAQLDSEQVEAVTGFFGPLTPMSTASAPGDDEDFQNAQKRQMDHEHPPMDNGPAAKRARLSNGYDNGFEPTPMDLDDEQHPHPNQNQNQNQNGDENAYPSPEQAPSPIVATVGPEQGIQVDKVAELSTETTFLELADDQSARTAVLLQCEWNPRDPTILAAAGTDALARMWTIPATAADVDPETETGADADADAEAQRKPVFQPHVNLLPASAPPTTTVTGLAWSSDGASLAVSSEPLDDGTAKIDYWTVAGTPSASFNSFESPVICLRWNPSNTACLSLSPEDGGRGTVVTIMYPSTELSYEHVLPRHSLHEQLLDVAWTANDEFILCGGDLLQGFHCVDGGISPTRKYETREGHLLSKVSFDWRSQLLATAGDTGTIDIWDHMGQCHSFNAHQGVITSLIWQPLPFPVSLGDDSERLLASAGEDGAISIWNARSTDIKSRCSMTMGSSVVSLAFSPDGVFIAGGTTDRIFVWKVDDPALPRATWARSDQLGWRTPMSQDSAADENQYSLSWDAHGQKLAYGVGTSLAVINFRR</sequence>
<dbReference type="Gene3D" id="2.130.10.10">
    <property type="entry name" value="YVTN repeat-like/Quinoprotein amine dehydrogenase"/>
    <property type="match status" value="1"/>
</dbReference>
<dbReference type="Proteomes" id="UP000254866">
    <property type="component" value="Unassembled WGS sequence"/>
</dbReference>
<dbReference type="GO" id="GO:0006357">
    <property type="term" value="P:regulation of transcription by RNA polymerase II"/>
    <property type="evidence" value="ECO:0007669"/>
    <property type="project" value="TreeGrafter"/>
</dbReference>
<dbReference type="PROSITE" id="PS00678">
    <property type="entry name" value="WD_REPEATS_1"/>
    <property type="match status" value="1"/>
</dbReference>
<dbReference type="GO" id="GO:0016853">
    <property type="term" value="F:isomerase activity"/>
    <property type="evidence" value="ECO:0007669"/>
    <property type="project" value="UniProtKB-KW"/>
</dbReference>
<keyword evidence="3" id="KW-0677">Repeat</keyword>
<dbReference type="Pfam" id="PF00400">
    <property type="entry name" value="WD40"/>
    <property type="match status" value="3"/>
</dbReference>
<reference evidence="7 8" key="1">
    <citation type="journal article" date="2018" name="IMA Fungus">
        <title>IMA Genome-F 9: Draft genome sequence of Annulohypoxylon stygium, Aspergillus mulundensis, Berkeleyomyces basicola (syn. Thielaviopsis basicola), Ceratocystis smalleyi, two Cercospora beticola strains, Coleophoma cylindrospora, Fusarium fracticaudum, Phialophora cf. hyalina, and Morchella septimelata.</title>
        <authorList>
            <person name="Wingfield B.D."/>
            <person name="Bills G.F."/>
            <person name="Dong Y."/>
            <person name="Huang W."/>
            <person name="Nel W.J."/>
            <person name="Swalarsk-Parry B.S."/>
            <person name="Vaghefi N."/>
            <person name="Wilken P.M."/>
            <person name="An Z."/>
            <person name="de Beer Z.W."/>
            <person name="De Vos L."/>
            <person name="Chen L."/>
            <person name="Duong T.A."/>
            <person name="Gao Y."/>
            <person name="Hammerbacher A."/>
            <person name="Kikkert J.R."/>
            <person name="Li Y."/>
            <person name="Li H."/>
            <person name="Li K."/>
            <person name="Li Q."/>
            <person name="Liu X."/>
            <person name="Ma X."/>
            <person name="Naidoo K."/>
            <person name="Pethybridge S.J."/>
            <person name="Sun J."/>
            <person name="Steenkamp E.T."/>
            <person name="van der Nest M.A."/>
            <person name="van Wyk S."/>
            <person name="Wingfield M.J."/>
            <person name="Xiong C."/>
            <person name="Yue Q."/>
            <person name="Zhang X."/>
        </authorList>
    </citation>
    <scope>NUCLEOTIDE SEQUENCE [LARGE SCALE GENOMIC DNA]</scope>
    <source>
        <strain evidence="7 8">BP 5553</strain>
    </source>
</reference>
<dbReference type="RefSeq" id="XP_031871746.1">
    <property type="nucleotide sequence ID" value="XM_032012053.1"/>
</dbReference>
<evidence type="ECO:0000256" key="1">
    <source>
        <dbReference type="ARBA" id="ARBA00004123"/>
    </source>
</evidence>
<comment type="caution">
    <text evidence="7">The sequence shown here is derived from an EMBL/GenBank/DDBJ whole genome shotgun (WGS) entry which is preliminary data.</text>
</comment>
<dbReference type="AlphaFoldDB" id="A0A370TUA5"/>
<feature type="compositionally biased region" description="Low complexity" evidence="6">
    <location>
        <begin position="152"/>
        <end position="162"/>
    </location>
</feature>
<evidence type="ECO:0000313" key="7">
    <source>
        <dbReference type="EMBL" id="RDL39090.1"/>
    </source>
</evidence>
<feature type="repeat" description="WD" evidence="5">
    <location>
        <begin position="461"/>
        <end position="512"/>
    </location>
</feature>
<evidence type="ECO:0000313" key="8">
    <source>
        <dbReference type="Proteomes" id="UP000254866"/>
    </source>
</evidence>
<gene>
    <name evidence="7" type="ORF">BP5553_03430</name>
</gene>
<evidence type="ECO:0000256" key="2">
    <source>
        <dbReference type="ARBA" id="ARBA00022574"/>
    </source>
</evidence>
<evidence type="ECO:0000256" key="6">
    <source>
        <dbReference type="SAM" id="MobiDB-lite"/>
    </source>
</evidence>
<protein>
    <submittedName>
        <fullName evidence="7">Putative isomerase YbhE</fullName>
    </submittedName>
</protein>
<name>A0A370TUA5_9HELO</name>
<dbReference type="PANTHER" id="PTHR22846:SF2">
    <property type="entry name" value="F-BOX-LIKE_WD REPEAT-CONTAINING PROTEIN EBI"/>
    <property type="match status" value="1"/>
</dbReference>
<keyword evidence="4" id="KW-0539">Nucleus</keyword>
<evidence type="ECO:0000256" key="4">
    <source>
        <dbReference type="ARBA" id="ARBA00023242"/>
    </source>
</evidence>
<dbReference type="GO" id="GO:0034967">
    <property type="term" value="C:Set3 complex"/>
    <property type="evidence" value="ECO:0007669"/>
    <property type="project" value="TreeGrafter"/>
</dbReference>
<dbReference type="EMBL" id="NPIC01000002">
    <property type="protein sequence ID" value="RDL39090.1"/>
    <property type="molecule type" value="Genomic_DNA"/>
</dbReference>
<dbReference type="InterPro" id="IPR036322">
    <property type="entry name" value="WD40_repeat_dom_sf"/>
</dbReference>
<dbReference type="PROSITE" id="PS50082">
    <property type="entry name" value="WD_REPEATS_2"/>
    <property type="match status" value="1"/>
</dbReference>
<dbReference type="SUPFAM" id="SSF50978">
    <property type="entry name" value="WD40 repeat-like"/>
    <property type="match status" value="1"/>
</dbReference>
<dbReference type="InterPro" id="IPR015943">
    <property type="entry name" value="WD40/YVTN_repeat-like_dom_sf"/>
</dbReference>
<dbReference type="PANTHER" id="PTHR22846">
    <property type="entry name" value="WD40 REPEAT PROTEIN"/>
    <property type="match status" value="1"/>
</dbReference>
<evidence type="ECO:0000256" key="5">
    <source>
        <dbReference type="PROSITE-ProRule" id="PRU00221"/>
    </source>
</evidence>
<dbReference type="STRING" id="2656787.A0A370TUA5"/>
<accession>A0A370TUA5</accession>
<dbReference type="OrthoDB" id="1367865at2759"/>
<dbReference type="SMART" id="SM00320">
    <property type="entry name" value="WD40"/>
    <property type="match status" value="4"/>
</dbReference>
<feature type="region of interest" description="Disordered" evidence="6">
    <location>
        <begin position="109"/>
        <end position="179"/>
    </location>
</feature>